<dbReference type="EMBL" id="JAIWYP010000011">
    <property type="protein sequence ID" value="KAH3739972.1"/>
    <property type="molecule type" value="Genomic_DNA"/>
</dbReference>
<dbReference type="PROSITE" id="PS50088">
    <property type="entry name" value="ANK_REPEAT"/>
    <property type="match status" value="1"/>
</dbReference>
<evidence type="ECO:0000256" key="1">
    <source>
        <dbReference type="ARBA" id="ARBA00022737"/>
    </source>
</evidence>
<evidence type="ECO:0000313" key="4">
    <source>
        <dbReference type="EMBL" id="KAH3739972.1"/>
    </source>
</evidence>
<evidence type="ECO:0000256" key="3">
    <source>
        <dbReference type="PROSITE-ProRule" id="PRU00023"/>
    </source>
</evidence>
<dbReference type="InterPro" id="IPR002110">
    <property type="entry name" value="Ankyrin_rpt"/>
</dbReference>
<dbReference type="PROSITE" id="PS50297">
    <property type="entry name" value="ANK_REP_REGION"/>
    <property type="match status" value="1"/>
</dbReference>
<evidence type="ECO:0000256" key="2">
    <source>
        <dbReference type="ARBA" id="ARBA00023043"/>
    </source>
</evidence>
<accession>A0A9D4I134</accession>
<reference evidence="4" key="1">
    <citation type="journal article" date="2019" name="bioRxiv">
        <title>The Genome of the Zebra Mussel, Dreissena polymorpha: A Resource for Invasive Species Research.</title>
        <authorList>
            <person name="McCartney M.A."/>
            <person name="Auch B."/>
            <person name="Kono T."/>
            <person name="Mallez S."/>
            <person name="Zhang Y."/>
            <person name="Obille A."/>
            <person name="Becker A."/>
            <person name="Abrahante J.E."/>
            <person name="Garbe J."/>
            <person name="Badalamenti J.P."/>
            <person name="Herman A."/>
            <person name="Mangelson H."/>
            <person name="Liachko I."/>
            <person name="Sullivan S."/>
            <person name="Sone E.D."/>
            <person name="Koren S."/>
            <person name="Silverstein K.A.T."/>
            <person name="Beckman K.B."/>
            <person name="Gohl D.M."/>
        </authorList>
    </citation>
    <scope>NUCLEOTIDE SEQUENCE</scope>
    <source>
        <strain evidence="4">Duluth1</strain>
        <tissue evidence="4">Whole animal</tissue>
    </source>
</reference>
<dbReference type="Pfam" id="PF12796">
    <property type="entry name" value="Ank_2"/>
    <property type="match status" value="1"/>
</dbReference>
<dbReference type="SUPFAM" id="SSF48403">
    <property type="entry name" value="Ankyrin repeat"/>
    <property type="match status" value="1"/>
</dbReference>
<dbReference type="InterPro" id="IPR036770">
    <property type="entry name" value="Ankyrin_rpt-contain_sf"/>
</dbReference>
<feature type="repeat" description="ANK" evidence="3">
    <location>
        <begin position="12"/>
        <end position="44"/>
    </location>
</feature>
<comment type="caution">
    <text evidence="4">The sequence shown here is derived from an EMBL/GenBank/DDBJ whole genome shotgun (WGS) entry which is preliminary data.</text>
</comment>
<keyword evidence="1" id="KW-0677">Repeat</keyword>
<evidence type="ECO:0008006" key="6">
    <source>
        <dbReference type="Google" id="ProtNLM"/>
    </source>
</evidence>
<keyword evidence="2 3" id="KW-0040">ANK repeat</keyword>
<keyword evidence="5" id="KW-1185">Reference proteome</keyword>
<reference evidence="4" key="2">
    <citation type="submission" date="2020-11" db="EMBL/GenBank/DDBJ databases">
        <authorList>
            <person name="McCartney M.A."/>
            <person name="Auch B."/>
            <person name="Kono T."/>
            <person name="Mallez S."/>
            <person name="Becker A."/>
            <person name="Gohl D.M."/>
            <person name="Silverstein K.A.T."/>
            <person name="Koren S."/>
            <person name="Bechman K.B."/>
            <person name="Herman A."/>
            <person name="Abrahante J.E."/>
            <person name="Garbe J."/>
        </authorList>
    </citation>
    <scope>NUCLEOTIDE SEQUENCE</scope>
    <source>
        <strain evidence="4">Duluth1</strain>
        <tissue evidence="4">Whole animal</tissue>
    </source>
</reference>
<gene>
    <name evidence="4" type="ORF">DPMN_046664</name>
</gene>
<dbReference type="Gene3D" id="1.25.40.20">
    <property type="entry name" value="Ankyrin repeat-containing domain"/>
    <property type="match status" value="1"/>
</dbReference>
<dbReference type="Proteomes" id="UP000828390">
    <property type="component" value="Unassembled WGS sequence"/>
</dbReference>
<organism evidence="4 5">
    <name type="scientific">Dreissena polymorpha</name>
    <name type="common">Zebra mussel</name>
    <name type="synonym">Mytilus polymorpha</name>
    <dbReference type="NCBI Taxonomy" id="45954"/>
    <lineage>
        <taxon>Eukaryota</taxon>
        <taxon>Metazoa</taxon>
        <taxon>Spiralia</taxon>
        <taxon>Lophotrochozoa</taxon>
        <taxon>Mollusca</taxon>
        <taxon>Bivalvia</taxon>
        <taxon>Autobranchia</taxon>
        <taxon>Heteroconchia</taxon>
        <taxon>Euheterodonta</taxon>
        <taxon>Imparidentia</taxon>
        <taxon>Neoheterodontei</taxon>
        <taxon>Myida</taxon>
        <taxon>Dreissenoidea</taxon>
        <taxon>Dreissenidae</taxon>
        <taxon>Dreissena</taxon>
    </lineage>
</organism>
<proteinExistence type="predicted"/>
<name>A0A9D4I134_DREPO</name>
<dbReference type="PANTHER" id="PTHR24171">
    <property type="entry name" value="ANKYRIN REPEAT DOMAIN-CONTAINING PROTEIN 39-RELATED"/>
    <property type="match status" value="1"/>
</dbReference>
<evidence type="ECO:0000313" key="5">
    <source>
        <dbReference type="Proteomes" id="UP000828390"/>
    </source>
</evidence>
<protein>
    <recommendedName>
        <fullName evidence="6">ANK_REP_REGION domain-containing protein</fullName>
    </recommendedName>
</protein>
<sequence>MLVFPYQAQDVQRMSPLHTAVCQSHSDIVRQLLKAGADARSKDEDLSTPLHEAATIGNTIIGSLIFDNCVLADGTPDVDKEASHFFYESRSVKTGLNA</sequence>
<dbReference type="AlphaFoldDB" id="A0A9D4I134"/>